<sequence length="98" mass="11146">MSWSLLGSVHDTRAARVWRIAEPIKDSGLIGLGDKRYVSLSKAVLCPFKGRGKPQWKKDANSEHAKLRSPGERAIAQLKNWDVLRWLRCRLHRAGEIT</sequence>
<keyword evidence="2" id="KW-0479">Metal-binding</keyword>
<gene>
    <name evidence="4" type="ORF">Q8A49_17315</name>
</gene>
<dbReference type="EMBL" id="JAUUCC010000043">
    <property type="protein sequence ID" value="MEE2052262.1"/>
    <property type="molecule type" value="Genomic_DNA"/>
</dbReference>
<reference evidence="4 5" key="1">
    <citation type="submission" date="2023-07" db="EMBL/GenBank/DDBJ databases">
        <authorList>
            <person name="Girao M."/>
            <person name="Carvalho M.F."/>
        </authorList>
    </citation>
    <scope>NUCLEOTIDE SEQUENCE [LARGE SCALE GENOMIC DNA]</scope>
    <source>
        <strain evidence="4 5">66/93</strain>
    </source>
</reference>
<proteinExistence type="predicted"/>
<dbReference type="Proteomes" id="UP001348641">
    <property type="component" value="Unassembled WGS sequence"/>
</dbReference>
<evidence type="ECO:0000256" key="1">
    <source>
        <dbReference type="ARBA" id="ARBA00001968"/>
    </source>
</evidence>
<protein>
    <submittedName>
        <fullName evidence="4">Transposase family protein</fullName>
    </submittedName>
</protein>
<feature type="domain" description="DDE Tnp4" evidence="3">
    <location>
        <begin position="5"/>
        <end position="88"/>
    </location>
</feature>
<dbReference type="Pfam" id="PF13359">
    <property type="entry name" value="DDE_Tnp_4"/>
    <property type="match status" value="1"/>
</dbReference>
<accession>A0ABU7KSK2</accession>
<comment type="cofactor">
    <cofactor evidence="1">
        <name>a divalent metal cation</name>
        <dbReference type="ChEBI" id="CHEBI:60240"/>
    </cofactor>
</comment>
<organism evidence="4 5">
    <name type="scientific">Nocardiopsis tropica</name>
    <dbReference type="NCBI Taxonomy" id="109330"/>
    <lineage>
        <taxon>Bacteria</taxon>
        <taxon>Bacillati</taxon>
        <taxon>Actinomycetota</taxon>
        <taxon>Actinomycetes</taxon>
        <taxon>Streptosporangiales</taxon>
        <taxon>Nocardiopsidaceae</taxon>
        <taxon>Nocardiopsis</taxon>
    </lineage>
</organism>
<name>A0ABU7KSK2_9ACTN</name>
<evidence type="ECO:0000313" key="5">
    <source>
        <dbReference type="Proteomes" id="UP001348641"/>
    </source>
</evidence>
<comment type="caution">
    <text evidence="4">The sequence shown here is derived from an EMBL/GenBank/DDBJ whole genome shotgun (WGS) entry which is preliminary data.</text>
</comment>
<evidence type="ECO:0000313" key="4">
    <source>
        <dbReference type="EMBL" id="MEE2052262.1"/>
    </source>
</evidence>
<evidence type="ECO:0000259" key="3">
    <source>
        <dbReference type="Pfam" id="PF13359"/>
    </source>
</evidence>
<evidence type="ECO:0000256" key="2">
    <source>
        <dbReference type="ARBA" id="ARBA00022723"/>
    </source>
</evidence>
<dbReference type="InterPro" id="IPR027806">
    <property type="entry name" value="HARBI1_dom"/>
</dbReference>